<dbReference type="EMBL" id="QHLZ01000016">
    <property type="protein sequence ID" value="PXA64068.1"/>
    <property type="molecule type" value="Genomic_DNA"/>
</dbReference>
<sequence>MEYTKEFKERDELLRQLEADGLAIPDRVEALNFLTRVGYFRSGAYRYVFRQLLPSDKVNERLRQYRQDQYIPGASIEHVMQLEAFDFKLSRVCLEGLLDFEVRLRAAIAHTLAAKDVAAHSLIRCLDADACGKPSGEQTKFDAWMETCREAVRSGSEDEDFIAHHLLKYPNQPMPIWALTEVLSFGKFPYLFELMQTPGAREVARMFGFAHPRPFGAVLRMMVDFRNTCAHGSRLYNRAFKRSLSIRAHETVGTSLAHLIAPDFTATPKPNQRLYIYAATLAFMLMSHSSGSGWNMTFKTQVKKLNVELEAPDGSMLVSPEVGMGFPRNWLDLDLWQPRR</sequence>
<evidence type="ECO:0008006" key="3">
    <source>
        <dbReference type="Google" id="ProtNLM"/>
    </source>
</evidence>
<dbReference type="OrthoDB" id="5363652at2"/>
<dbReference type="RefSeq" id="WP_110107693.1">
    <property type="nucleotide sequence ID" value="NZ_JACBZZ010000001.1"/>
</dbReference>
<name>A0A2V3DU36_9MICC</name>
<organism evidence="1 2">
    <name type="scientific">Arthrobacter psychrochitiniphilus</name>
    <dbReference type="NCBI Taxonomy" id="291045"/>
    <lineage>
        <taxon>Bacteria</taxon>
        <taxon>Bacillati</taxon>
        <taxon>Actinomycetota</taxon>
        <taxon>Actinomycetes</taxon>
        <taxon>Micrococcales</taxon>
        <taxon>Micrococcaceae</taxon>
        <taxon>Arthrobacter</taxon>
    </lineage>
</organism>
<evidence type="ECO:0000313" key="2">
    <source>
        <dbReference type="Proteomes" id="UP000246303"/>
    </source>
</evidence>
<reference evidence="1 2" key="1">
    <citation type="submission" date="2018-05" db="EMBL/GenBank/DDBJ databases">
        <title>Genetic diversity of glacier-inhabiting Cryobacterium bacteria in China and description of Cryobacterium mengkeensis sp. nov. and Arthrobacter glacialis sp. nov.</title>
        <authorList>
            <person name="Liu Q."/>
            <person name="Xin Y.-H."/>
        </authorList>
    </citation>
    <scope>NUCLEOTIDE SEQUENCE [LARGE SCALE GENOMIC DNA]</scope>
    <source>
        <strain evidence="1 2">GP3</strain>
    </source>
</reference>
<proteinExistence type="predicted"/>
<dbReference type="Pfam" id="PF07751">
    <property type="entry name" value="Abi_2"/>
    <property type="match status" value="1"/>
</dbReference>
<protein>
    <recommendedName>
        <fullName evidence="3">Abi family protein</fullName>
    </recommendedName>
</protein>
<accession>A0A2V3DU36</accession>
<evidence type="ECO:0000313" key="1">
    <source>
        <dbReference type="EMBL" id="PXA64068.1"/>
    </source>
</evidence>
<comment type="caution">
    <text evidence="1">The sequence shown here is derived from an EMBL/GenBank/DDBJ whole genome shotgun (WGS) entry which is preliminary data.</text>
</comment>
<dbReference type="AlphaFoldDB" id="A0A2V3DU36"/>
<gene>
    <name evidence="1" type="ORF">CVS29_17010</name>
</gene>
<keyword evidence="2" id="KW-1185">Reference proteome</keyword>
<dbReference type="Proteomes" id="UP000246303">
    <property type="component" value="Unassembled WGS sequence"/>
</dbReference>
<dbReference type="InterPro" id="IPR011664">
    <property type="entry name" value="Abi_system_AbiD/AbiF-like"/>
</dbReference>